<sequence length="460" mass="51885">CTQIKSGAIAIFSSAGPLLGSTLTAMCRSLHAPYMTVAPHFIDNLNNTDSFTVNLYPSRELMDQAFKDLTAFLNWSKMGIIYEDYGFASKSPIGKLRQVFNSPIPQCLKTKVFNECILPVMTYGAKTWTLTVDLIQKFKVVQRAMEQAMLGISLRDKIRNNEIRRRTKVTDIAQRISKLAGHVCRKPEGRWGDAFWSGDHESVSAVWDELQPAGQMTLKRWLEAAGRERRKTVCGGALLERPMFSSGRLWAADDEIPDLTISRAQRLARYPVFNKKHFNGSKWKAQDKMVPVCGSGNSSSSSCELNIVRLARDGRDMYAVRCEGRDYRRALAQLKAQHIQHIIVDTDPKHLRLLSRADMELFDLEDFFYNRVNMSGWRLVDRDSDKVKDALQVMEKFHPIGASILSGGHIKTEPALLYDAVQVLALALASTKDVQTNNVSCENEAHVDHGFELLENINKV</sequence>
<evidence type="ECO:0000313" key="1">
    <source>
        <dbReference type="EMBL" id="CAH2261736.1"/>
    </source>
</evidence>
<dbReference type="SUPFAM" id="SSF53822">
    <property type="entry name" value="Periplasmic binding protein-like I"/>
    <property type="match status" value="1"/>
</dbReference>
<keyword evidence="2" id="KW-1185">Reference proteome</keyword>
<evidence type="ECO:0000313" key="2">
    <source>
        <dbReference type="Proteomes" id="UP000838756"/>
    </source>
</evidence>
<dbReference type="EMBL" id="CAKXAJ010026204">
    <property type="protein sequence ID" value="CAH2261736.1"/>
    <property type="molecule type" value="Genomic_DNA"/>
</dbReference>
<feature type="non-terminal residue" evidence="1">
    <location>
        <position position="1"/>
    </location>
</feature>
<organism evidence="1 2">
    <name type="scientific">Pararge aegeria aegeria</name>
    <dbReference type="NCBI Taxonomy" id="348720"/>
    <lineage>
        <taxon>Eukaryota</taxon>
        <taxon>Metazoa</taxon>
        <taxon>Ecdysozoa</taxon>
        <taxon>Arthropoda</taxon>
        <taxon>Hexapoda</taxon>
        <taxon>Insecta</taxon>
        <taxon>Pterygota</taxon>
        <taxon>Neoptera</taxon>
        <taxon>Endopterygota</taxon>
        <taxon>Lepidoptera</taxon>
        <taxon>Glossata</taxon>
        <taxon>Ditrysia</taxon>
        <taxon>Papilionoidea</taxon>
        <taxon>Nymphalidae</taxon>
        <taxon>Satyrinae</taxon>
        <taxon>Satyrini</taxon>
        <taxon>Parargina</taxon>
        <taxon>Pararge</taxon>
    </lineage>
</organism>
<proteinExistence type="predicted"/>
<reference evidence="1" key="1">
    <citation type="submission" date="2022-03" db="EMBL/GenBank/DDBJ databases">
        <authorList>
            <person name="Lindestad O."/>
        </authorList>
    </citation>
    <scope>NUCLEOTIDE SEQUENCE</scope>
</reference>
<dbReference type="Proteomes" id="UP000838756">
    <property type="component" value="Unassembled WGS sequence"/>
</dbReference>
<accession>A0A8S4S921</accession>
<comment type="caution">
    <text evidence="1">The sequence shown here is derived from an EMBL/GenBank/DDBJ whole genome shotgun (WGS) entry which is preliminary data.</text>
</comment>
<dbReference type="Gene3D" id="3.40.50.2300">
    <property type="match status" value="4"/>
</dbReference>
<protein>
    <submittedName>
        <fullName evidence="1">Jg7601 protein</fullName>
    </submittedName>
</protein>
<dbReference type="OrthoDB" id="5984008at2759"/>
<dbReference type="InterPro" id="IPR028082">
    <property type="entry name" value="Peripla_BP_I"/>
</dbReference>
<gene>
    <name evidence="1" type="primary">jg7601</name>
    <name evidence="1" type="ORF">PAEG_LOCUS24005</name>
</gene>
<dbReference type="AlphaFoldDB" id="A0A8S4S921"/>
<name>A0A8S4S921_9NEOP</name>